<dbReference type="GO" id="GO:0005886">
    <property type="term" value="C:plasma membrane"/>
    <property type="evidence" value="ECO:0007669"/>
    <property type="project" value="UniProtKB-SubCell"/>
</dbReference>
<dbReference type="SUPFAM" id="SSF158472">
    <property type="entry name" value="HAMP domain-like"/>
    <property type="match status" value="1"/>
</dbReference>
<dbReference type="CDD" id="cd06225">
    <property type="entry name" value="HAMP"/>
    <property type="match status" value="1"/>
</dbReference>
<dbReference type="SUPFAM" id="SSF47384">
    <property type="entry name" value="Homodimeric domain of signal transducing histidine kinase"/>
    <property type="match status" value="1"/>
</dbReference>
<keyword evidence="9" id="KW-0902">Two-component regulatory system</keyword>
<dbReference type="OrthoDB" id="9786919at2"/>
<dbReference type="RefSeq" id="WP_155344397.1">
    <property type="nucleotide sequence ID" value="NZ_BAAAHM010000007.1"/>
</dbReference>
<evidence type="ECO:0000256" key="9">
    <source>
        <dbReference type="ARBA" id="ARBA00023012"/>
    </source>
</evidence>
<dbReference type="PROSITE" id="PS50109">
    <property type="entry name" value="HIS_KIN"/>
    <property type="match status" value="1"/>
</dbReference>
<keyword evidence="6 11" id="KW-0812">Transmembrane</keyword>
<dbReference type="Gene3D" id="6.10.340.10">
    <property type="match status" value="1"/>
</dbReference>
<dbReference type="Pfam" id="PF00672">
    <property type="entry name" value="HAMP"/>
    <property type="match status" value="1"/>
</dbReference>
<dbReference type="InterPro" id="IPR036890">
    <property type="entry name" value="HATPase_C_sf"/>
</dbReference>
<evidence type="ECO:0000256" key="2">
    <source>
        <dbReference type="ARBA" id="ARBA00004236"/>
    </source>
</evidence>
<dbReference type="InterPro" id="IPR003661">
    <property type="entry name" value="HisK_dim/P_dom"/>
</dbReference>
<dbReference type="PANTHER" id="PTHR45436">
    <property type="entry name" value="SENSOR HISTIDINE KINASE YKOH"/>
    <property type="match status" value="1"/>
</dbReference>
<dbReference type="InterPro" id="IPR003594">
    <property type="entry name" value="HATPase_dom"/>
</dbReference>
<evidence type="ECO:0000259" key="13">
    <source>
        <dbReference type="PROSITE" id="PS50885"/>
    </source>
</evidence>
<dbReference type="SMART" id="SM00304">
    <property type="entry name" value="HAMP"/>
    <property type="match status" value="1"/>
</dbReference>
<dbReference type="Pfam" id="PF00512">
    <property type="entry name" value="HisKA"/>
    <property type="match status" value="1"/>
</dbReference>
<keyword evidence="10 11" id="KW-0472">Membrane</keyword>
<dbReference type="EMBL" id="BLAF01000011">
    <property type="protein sequence ID" value="GES19286.1"/>
    <property type="molecule type" value="Genomic_DNA"/>
</dbReference>
<dbReference type="InterPro" id="IPR036097">
    <property type="entry name" value="HisK_dim/P_sf"/>
</dbReference>
<gene>
    <name evidence="14" type="ORF">Aple_021820</name>
</gene>
<sequence length="370" mass="39657">MTIVHPLRSIRARCTAAISLLVLVVLVMLDTAVLSIRRSLSAGATTGLLRGHNLELLLTGFGLVLTAGAATWWAVGRVLRPVRAIRTHIDKITANDLGRRLPVPPGDDEIAELARAANHTFARLEEAIAQQRGFAAMASHELRNPIAGLRAELEDALEHPEDPGPGHSLRTALTTVDRLDTIVADLLAQARLDDAGIAAPHELIDLTELLIQETARMNKTIHGIPVRLRVEGELWVFGSRIQLIRALTNLLGNARRHAVSAVGLTLTTAGDQAVIAVTDDGPGIPLADRQRVFERFTRLEDARRLDAGGSGLGLAITRDIAHSHGGSLNLEDSAVGARFVLRIPQLGTSRLTPAGPIAEPYTDEGLPALQ</sequence>
<evidence type="ECO:0000256" key="11">
    <source>
        <dbReference type="SAM" id="Phobius"/>
    </source>
</evidence>
<keyword evidence="5" id="KW-0808">Transferase</keyword>
<dbReference type="SMART" id="SM00388">
    <property type="entry name" value="HisKA"/>
    <property type="match status" value="1"/>
</dbReference>
<evidence type="ECO:0000256" key="3">
    <source>
        <dbReference type="ARBA" id="ARBA00012438"/>
    </source>
</evidence>
<dbReference type="InterPro" id="IPR003660">
    <property type="entry name" value="HAMP_dom"/>
</dbReference>
<reference evidence="14 15" key="1">
    <citation type="submission" date="2019-10" db="EMBL/GenBank/DDBJ databases">
        <title>Whole genome shotgun sequence of Acrocarpospora pleiomorpha NBRC 16267.</title>
        <authorList>
            <person name="Ichikawa N."/>
            <person name="Kimura A."/>
            <person name="Kitahashi Y."/>
            <person name="Komaki H."/>
            <person name="Oguchi A."/>
        </authorList>
    </citation>
    <scope>NUCLEOTIDE SEQUENCE [LARGE SCALE GENOMIC DNA]</scope>
    <source>
        <strain evidence="14 15">NBRC 16267</strain>
    </source>
</reference>
<dbReference type="Gene3D" id="3.30.565.10">
    <property type="entry name" value="Histidine kinase-like ATPase, C-terminal domain"/>
    <property type="match status" value="1"/>
</dbReference>
<dbReference type="InterPro" id="IPR005467">
    <property type="entry name" value="His_kinase_dom"/>
</dbReference>
<keyword evidence="7" id="KW-0418">Kinase</keyword>
<accession>A0A5M3XF55</accession>
<feature type="transmembrane region" description="Helical" evidence="11">
    <location>
        <begin position="56"/>
        <end position="75"/>
    </location>
</feature>
<evidence type="ECO:0000256" key="1">
    <source>
        <dbReference type="ARBA" id="ARBA00000085"/>
    </source>
</evidence>
<dbReference type="PRINTS" id="PR00344">
    <property type="entry name" value="BCTRLSENSOR"/>
</dbReference>
<proteinExistence type="predicted"/>
<feature type="domain" description="HAMP" evidence="13">
    <location>
        <begin position="76"/>
        <end position="129"/>
    </location>
</feature>
<dbReference type="EC" id="2.7.13.3" evidence="3"/>
<protein>
    <recommendedName>
        <fullName evidence="3">histidine kinase</fullName>
        <ecNumber evidence="3">2.7.13.3</ecNumber>
    </recommendedName>
</protein>
<evidence type="ECO:0000313" key="14">
    <source>
        <dbReference type="EMBL" id="GES19286.1"/>
    </source>
</evidence>
<comment type="catalytic activity">
    <reaction evidence="1">
        <text>ATP + protein L-histidine = ADP + protein N-phospho-L-histidine.</text>
        <dbReference type="EC" id="2.7.13.3"/>
    </reaction>
</comment>
<feature type="domain" description="Histidine kinase" evidence="12">
    <location>
        <begin position="137"/>
        <end position="347"/>
    </location>
</feature>
<dbReference type="CDD" id="cd00082">
    <property type="entry name" value="HisKA"/>
    <property type="match status" value="1"/>
</dbReference>
<keyword evidence="15" id="KW-1185">Reference proteome</keyword>
<organism evidence="14 15">
    <name type="scientific">Acrocarpospora pleiomorpha</name>
    <dbReference type="NCBI Taxonomy" id="90975"/>
    <lineage>
        <taxon>Bacteria</taxon>
        <taxon>Bacillati</taxon>
        <taxon>Actinomycetota</taxon>
        <taxon>Actinomycetes</taxon>
        <taxon>Streptosporangiales</taxon>
        <taxon>Streptosporangiaceae</taxon>
        <taxon>Acrocarpospora</taxon>
    </lineage>
</organism>
<keyword evidence="8 11" id="KW-1133">Transmembrane helix</keyword>
<dbReference type="SMART" id="SM00387">
    <property type="entry name" value="HATPase_c"/>
    <property type="match status" value="1"/>
</dbReference>
<dbReference type="PANTHER" id="PTHR45436:SF5">
    <property type="entry name" value="SENSOR HISTIDINE KINASE TRCS"/>
    <property type="match status" value="1"/>
</dbReference>
<dbReference type="AlphaFoldDB" id="A0A5M3XF55"/>
<evidence type="ECO:0000256" key="8">
    <source>
        <dbReference type="ARBA" id="ARBA00022989"/>
    </source>
</evidence>
<dbReference type="InterPro" id="IPR004358">
    <property type="entry name" value="Sig_transdc_His_kin-like_C"/>
</dbReference>
<comment type="subcellular location">
    <subcellularLocation>
        <location evidence="2">Cell membrane</location>
    </subcellularLocation>
</comment>
<evidence type="ECO:0000313" key="15">
    <source>
        <dbReference type="Proteomes" id="UP000377595"/>
    </source>
</evidence>
<dbReference type="PROSITE" id="PS50885">
    <property type="entry name" value="HAMP"/>
    <property type="match status" value="1"/>
</dbReference>
<evidence type="ECO:0000256" key="6">
    <source>
        <dbReference type="ARBA" id="ARBA00022692"/>
    </source>
</evidence>
<keyword evidence="4" id="KW-0597">Phosphoprotein</keyword>
<comment type="caution">
    <text evidence="14">The sequence shown here is derived from an EMBL/GenBank/DDBJ whole genome shotgun (WGS) entry which is preliminary data.</text>
</comment>
<evidence type="ECO:0000259" key="12">
    <source>
        <dbReference type="PROSITE" id="PS50109"/>
    </source>
</evidence>
<evidence type="ECO:0000256" key="10">
    <source>
        <dbReference type="ARBA" id="ARBA00023136"/>
    </source>
</evidence>
<evidence type="ECO:0000256" key="4">
    <source>
        <dbReference type="ARBA" id="ARBA00022553"/>
    </source>
</evidence>
<dbReference type="Pfam" id="PF02518">
    <property type="entry name" value="HATPase_c"/>
    <property type="match status" value="1"/>
</dbReference>
<dbReference type="InterPro" id="IPR050428">
    <property type="entry name" value="TCS_sensor_his_kinase"/>
</dbReference>
<dbReference type="GO" id="GO:0000155">
    <property type="term" value="F:phosphorelay sensor kinase activity"/>
    <property type="evidence" value="ECO:0007669"/>
    <property type="project" value="InterPro"/>
</dbReference>
<evidence type="ECO:0000256" key="7">
    <source>
        <dbReference type="ARBA" id="ARBA00022777"/>
    </source>
</evidence>
<dbReference type="Proteomes" id="UP000377595">
    <property type="component" value="Unassembled WGS sequence"/>
</dbReference>
<evidence type="ECO:0000256" key="5">
    <source>
        <dbReference type="ARBA" id="ARBA00022679"/>
    </source>
</evidence>
<dbReference type="SUPFAM" id="SSF55874">
    <property type="entry name" value="ATPase domain of HSP90 chaperone/DNA topoisomerase II/histidine kinase"/>
    <property type="match status" value="1"/>
</dbReference>
<name>A0A5M3XF55_9ACTN</name>
<dbReference type="Gene3D" id="1.10.287.130">
    <property type="match status" value="1"/>
</dbReference>
<feature type="transmembrane region" description="Helical" evidence="11">
    <location>
        <begin position="12"/>
        <end position="36"/>
    </location>
</feature>